<proteinExistence type="predicted"/>
<keyword evidence="2" id="KW-1185">Reference proteome</keyword>
<accession>A0ABN9AXT2</accession>
<protein>
    <submittedName>
        <fullName evidence="1">Uncharacterized protein</fullName>
    </submittedName>
</protein>
<evidence type="ECO:0000313" key="2">
    <source>
        <dbReference type="Proteomes" id="UP001162483"/>
    </source>
</evidence>
<name>A0ABN9AXT2_9NEOB</name>
<evidence type="ECO:0000313" key="1">
    <source>
        <dbReference type="EMBL" id="CAI9539690.1"/>
    </source>
</evidence>
<gene>
    <name evidence="1" type="ORF">SPARVUS_LOCUS1629272</name>
</gene>
<sequence length="35" mass="4170">MDTDRWRCCGYTDHQCLTVWYIKEAWTSTEENIGG</sequence>
<reference evidence="1" key="1">
    <citation type="submission" date="2023-05" db="EMBL/GenBank/DDBJ databases">
        <authorList>
            <person name="Stuckert A."/>
        </authorList>
    </citation>
    <scope>NUCLEOTIDE SEQUENCE</scope>
</reference>
<dbReference type="Proteomes" id="UP001162483">
    <property type="component" value="Unassembled WGS sequence"/>
</dbReference>
<organism evidence="1 2">
    <name type="scientific">Staurois parvus</name>
    <dbReference type="NCBI Taxonomy" id="386267"/>
    <lineage>
        <taxon>Eukaryota</taxon>
        <taxon>Metazoa</taxon>
        <taxon>Chordata</taxon>
        <taxon>Craniata</taxon>
        <taxon>Vertebrata</taxon>
        <taxon>Euteleostomi</taxon>
        <taxon>Amphibia</taxon>
        <taxon>Batrachia</taxon>
        <taxon>Anura</taxon>
        <taxon>Neobatrachia</taxon>
        <taxon>Ranoidea</taxon>
        <taxon>Ranidae</taxon>
        <taxon>Staurois</taxon>
    </lineage>
</organism>
<dbReference type="EMBL" id="CATNWA010001283">
    <property type="protein sequence ID" value="CAI9539690.1"/>
    <property type="molecule type" value="Genomic_DNA"/>
</dbReference>
<comment type="caution">
    <text evidence="1">The sequence shown here is derived from an EMBL/GenBank/DDBJ whole genome shotgun (WGS) entry which is preliminary data.</text>
</comment>